<gene>
    <name evidence="1" type="ORF">B0F90DRAFT_1920752</name>
</gene>
<proteinExistence type="predicted"/>
<protein>
    <submittedName>
        <fullName evidence="1">Uncharacterized protein</fullName>
    </submittedName>
</protein>
<evidence type="ECO:0000313" key="1">
    <source>
        <dbReference type="EMBL" id="KAI0291184.1"/>
    </source>
</evidence>
<dbReference type="AlphaFoldDB" id="A0AAD4LUX1"/>
<name>A0AAD4LUX1_9AGAM</name>
<sequence length="110" mass="12601">MFGLTEPMGAVGFIFRLYNLLSRIMQDNARLDCSKLMELEEGDLKFEEDYYELTTDKWDDEEKADASDSSTGRLIQNQCNTDDFAASQWVNQKSQTSGIKQEKRARTGIT</sequence>
<dbReference type="EMBL" id="WTXG01000172">
    <property type="protein sequence ID" value="KAI0291184.1"/>
    <property type="molecule type" value="Genomic_DNA"/>
</dbReference>
<reference evidence="1" key="1">
    <citation type="journal article" date="2022" name="New Phytol.">
        <title>Evolutionary transition to the ectomycorrhizal habit in the genomes of a hyperdiverse lineage of mushroom-forming fungi.</title>
        <authorList>
            <person name="Looney B."/>
            <person name="Miyauchi S."/>
            <person name="Morin E."/>
            <person name="Drula E."/>
            <person name="Courty P.E."/>
            <person name="Kohler A."/>
            <person name="Kuo A."/>
            <person name="LaButti K."/>
            <person name="Pangilinan J."/>
            <person name="Lipzen A."/>
            <person name="Riley R."/>
            <person name="Andreopoulos W."/>
            <person name="He G."/>
            <person name="Johnson J."/>
            <person name="Nolan M."/>
            <person name="Tritt A."/>
            <person name="Barry K.W."/>
            <person name="Grigoriev I.V."/>
            <person name="Nagy L.G."/>
            <person name="Hibbett D."/>
            <person name="Henrissat B."/>
            <person name="Matheny P.B."/>
            <person name="Labbe J."/>
            <person name="Martin F.M."/>
        </authorList>
    </citation>
    <scope>NUCLEOTIDE SEQUENCE</scope>
    <source>
        <strain evidence="1">BPL690</strain>
    </source>
</reference>
<keyword evidence="2" id="KW-1185">Reference proteome</keyword>
<dbReference type="Proteomes" id="UP001203297">
    <property type="component" value="Unassembled WGS sequence"/>
</dbReference>
<comment type="caution">
    <text evidence="1">The sequence shown here is derived from an EMBL/GenBank/DDBJ whole genome shotgun (WGS) entry which is preliminary data.</text>
</comment>
<accession>A0AAD4LUX1</accession>
<organism evidence="1 2">
    <name type="scientific">Multifurca ochricompacta</name>
    <dbReference type="NCBI Taxonomy" id="376703"/>
    <lineage>
        <taxon>Eukaryota</taxon>
        <taxon>Fungi</taxon>
        <taxon>Dikarya</taxon>
        <taxon>Basidiomycota</taxon>
        <taxon>Agaricomycotina</taxon>
        <taxon>Agaricomycetes</taxon>
        <taxon>Russulales</taxon>
        <taxon>Russulaceae</taxon>
        <taxon>Multifurca</taxon>
    </lineage>
</organism>
<evidence type="ECO:0000313" key="2">
    <source>
        <dbReference type="Proteomes" id="UP001203297"/>
    </source>
</evidence>